<gene>
    <name evidence="1" type="ORF">Tci_413078</name>
</gene>
<dbReference type="AlphaFoldDB" id="A0A699HKY7"/>
<dbReference type="EMBL" id="BKCJ010176267">
    <property type="protein sequence ID" value="GEY41104.1"/>
    <property type="molecule type" value="Genomic_DNA"/>
</dbReference>
<protein>
    <submittedName>
        <fullName evidence="1">Uncharacterized protein</fullName>
    </submittedName>
</protein>
<proteinExistence type="predicted"/>
<sequence>MLDSYTFDMRIQSWGRSSYARALIEIQADTKLKDTIVVAMLKLVRRGSIRVLFVLSMSGNLLGVRVVSSTSTTPIVGKILKIERLIINEKVTLVDDEEKVGYGTNGLLDHRNKTYKNADNDYDPYNDDMYEGQKIPNKIQSICDNLDIKVRGKPILPTLEVKVEEKMLKVKVVKKHVEKIQNLQIGYWWEYGRRVKKYEGYRVDVKYKSTKDKVRRERVFGVDEAIDSENLSASSFHVRGNDG</sequence>
<reference evidence="1" key="1">
    <citation type="journal article" date="2019" name="Sci. Rep.">
        <title>Draft genome of Tanacetum cinerariifolium, the natural source of mosquito coil.</title>
        <authorList>
            <person name="Yamashiro T."/>
            <person name="Shiraishi A."/>
            <person name="Satake H."/>
            <person name="Nakayama K."/>
        </authorList>
    </citation>
    <scope>NUCLEOTIDE SEQUENCE</scope>
</reference>
<comment type="caution">
    <text evidence="1">The sequence shown here is derived from an EMBL/GenBank/DDBJ whole genome shotgun (WGS) entry which is preliminary data.</text>
</comment>
<name>A0A699HKY7_TANCI</name>
<evidence type="ECO:0000313" key="1">
    <source>
        <dbReference type="EMBL" id="GEY41104.1"/>
    </source>
</evidence>
<organism evidence="1">
    <name type="scientific">Tanacetum cinerariifolium</name>
    <name type="common">Dalmatian daisy</name>
    <name type="synonym">Chrysanthemum cinerariifolium</name>
    <dbReference type="NCBI Taxonomy" id="118510"/>
    <lineage>
        <taxon>Eukaryota</taxon>
        <taxon>Viridiplantae</taxon>
        <taxon>Streptophyta</taxon>
        <taxon>Embryophyta</taxon>
        <taxon>Tracheophyta</taxon>
        <taxon>Spermatophyta</taxon>
        <taxon>Magnoliopsida</taxon>
        <taxon>eudicotyledons</taxon>
        <taxon>Gunneridae</taxon>
        <taxon>Pentapetalae</taxon>
        <taxon>asterids</taxon>
        <taxon>campanulids</taxon>
        <taxon>Asterales</taxon>
        <taxon>Asteraceae</taxon>
        <taxon>Asteroideae</taxon>
        <taxon>Anthemideae</taxon>
        <taxon>Anthemidinae</taxon>
        <taxon>Tanacetum</taxon>
    </lineage>
</organism>
<accession>A0A699HKY7</accession>